<dbReference type="Pfam" id="PF00445">
    <property type="entry name" value="Ribonuclease_T2"/>
    <property type="match status" value="1"/>
</dbReference>
<evidence type="ECO:0000256" key="15">
    <source>
        <dbReference type="ARBA" id="ARBA00071169"/>
    </source>
</evidence>
<feature type="region of interest" description="Disordered" evidence="18">
    <location>
        <begin position="341"/>
        <end position="377"/>
    </location>
</feature>
<dbReference type="SUPFAM" id="SSF55895">
    <property type="entry name" value="Ribonuclease Rh-like"/>
    <property type="match status" value="1"/>
</dbReference>
<dbReference type="InterPro" id="IPR033130">
    <property type="entry name" value="RNase_T2_His_AS_2"/>
</dbReference>
<evidence type="ECO:0000256" key="9">
    <source>
        <dbReference type="ARBA" id="ARBA00022759"/>
    </source>
</evidence>
<dbReference type="Pfam" id="PF25488">
    <property type="entry name" value="RNaseT2L_C"/>
    <property type="match status" value="1"/>
</dbReference>
<dbReference type="Gene3D" id="3.90.730.10">
    <property type="entry name" value="Ribonuclease T2-like"/>
    <property type="match status" value="1"/>
</dbReference>
<evidence type="ECO:0000256" key="12">
    <source>
        <dbReference type="ARBA" id="ARBA00023180"/>
    </source>
</evidence>
<feature type="active site" evidence="16">
    <location>
        <position position="230"/>
    </location>
</feature>
<evidence type="ECO:0000256" key="17">
    <source>
        <dbReference type="RuleBase" id="RU004328"/>
    </source>
</evidence>
<dbReference type="PROSITE" id="PS00530">
    <property type="entry name" value="RNASE_T2_1"/>
    <property type="match status" value="1"/>
</dbReference>
<comment type="subcellular location">
    <subcellularLocation>
        <location evidence="2">Cytoplasm</location>
    </subcellularLocation>
    <subcellularLocation>
        <location evidence="1">Vacuole lumen</location>
    </subcellularLocation>
</comment>
<dbReference type="InterPro" id="IPR018188">
    <property type="entry name" value="RNase_T2_His_AS_1"/>
</dbReference>
<dbReference type="GO" id="GO:0005576">
    <property type="term" value="C:extracellular region"/>
    <property type="evidence" value="ECO:0007669"/>
    <property type="project" value="TreeGrafter"/>
</dbReference>
<evidence type="ECO:0000256" key="13">
    <source>
        <dbReference type="ARBA" id="ARBA00023239"/>
    </source>
</evidence>
<dbReference type="GO" id="GO:0006401">
    <property type="term" value="P:RNA catabolic process"/>
    <property type="evidence" value="ECO:0007669"/>
    <property type="project" value="TreeGrafter"/>
</dbReference>
<sequence>MRDCLVTTAKPTFSSCSSSNSHQTFLHCITYHSLFDVSLRALHFQQPPHPSIKVVPQPAHQSTMAVIADMPDFWSNLADKIANDMPSRLPSVKSMLLNGGQIVLGAQSYFGGLDVGNAPSCANPQLSCHNQTAIEDLCCFNYPGGQMLQTQFWDTNPPTGPEDAWTIHGLWPDRCDGSYEANCDDKRAYHNIRDILESFGATDLLSNMTTYWKDYKGQDENLWMHEWAKHGTCVSTLNPSCYSSSYRPKEEVVDYFAAAVSLYQQRPTYEWLMDAGIEPSTSKSYTRAQIQDALESRHGKPVTLGCKGGKFDEVWYHFEVRGSVQTGEFVAADPDGGKSTCPYSGIRYPPKGKSVPAPTASHTRTRTHVPEPTGPPFSGLGHLKVLTHGKNNGIVIGIGKWYQKGTPAKFRATQHEDGFTLASRKGKCAVVEGMFGCGPKINDPTVFASDGSSLSFNGSTTFYAKGEPTKWDKVVIHVDDVNGSLGTELEVEWQAA</sequence>
<reference evidence="20 21" key="1">
    <citation type="submission" date="2018-10" db="EMBL/GenBank/DDBJ databases">
        <title>Fifty Aureobasidium pullulans genomes reveal a recombining polyextremotolerant generalist.</title>
        <authorList>
            <person name="Gostincar C."/>
            <person name="Turk M."/>
            <person name="Zajc J."/>
            <person name="Gunde-Cimerman N."/>
        </authorList>
    </citation>
    <scope>NUCLEOTIDE SEQUENCE [LARGE SCALE GENOMIC DNA]</scope>
    <source>
        <strain evidence="20 21">EXF-6604</strain>
    </source>
</reference>
<dbReference type="InterPro" id="IPR033697">
    <property type="entry name" value="Ribonuclease_T2_eukaryotic"/>
</dbReference>
<gene>
    <name evidence="20" type="ORF">D6D01_08977</name>
</gene>
<dbReference type="PANTHER" id="PTHR11240:SF22">
    <property type="entry name" value="RIBONUCLEASE T2"/>
    <property type="match status" value="1"/>
</dbReference>
<keyword evidence="5" id="KW-0963">Cytoplasm</keyword>
<evidence type="ECO:0000256" key="8">
    <source>
        <dbReference type="ARBA" id="ARBA00022729"/>
    </source>
</evidence>
<evidence type="ECO:0000256" key="14">
    <source>
        <dbReference type="ARBA" id="ARBA00025494"/>
    </source>
</evidence>
<evidence type="ECO:0000313" key="20">
    <source>
        <dbReference type="EMBL" id="THY11244.1"/>
    </source>
</evidence>
<dbReference type="CDD" id="cd01061">
    <property type="entry name" value="RNase_T2_euk"/>
    <property type="match status" value="1"/>
</dbReference>
<keyword evidence="9" id="KW-0255">Endonuclease</keyword>
<evidence type="ECO:0000313" key="21">
    <source>
        <dbReference type="Proteomes" id="UP000306584"/>
    </source>
</evidence>
<dbReference type="EMBL" id="QZBD01000560">
    <property type="protein sequence ID" value="THY11244.1"/>
    <property type="molecule type" value="Genomic_DNA"/>
</dbReference>
<evidence type="ECO:0000256" key="18">
    <source>
        <dbReference type="SAM" id="MobiDB-lite"/>
    </source>
</evidence>
<keyword evidence="7" id="KW-0540">Nuclease</keyword>
<comment type="function">
    <text evidence="14">Rnase which modulates cell survival under stress conditions. Released from the vacuole to the cytoplasm during stress to promote tRNA and rRNA cleavage and to activate separately a downstream pathway that promotes cell death. Involved in cell size, vacuolar morphology and growth at high temperatures and high salt concentration.</text>
</comment>
<evidence type="ECO:0000256" key="11">
    <source>
        <dbReference type="ARBA" id="ARBA00023157"/>
    </source>
</evidence>
<evidence type="ECO:0000256" key="10">
    <source>
        <dbReference type="ARBA" id="ARBA00022801"/>
    </source>
</evidence>
<evidence type="ECO:0000256" key="2">
    <source>
        <dbReference type="ARBA" id="ARBA00004496"/>
    </source>
</evidence>
<evidence type="ECO:0000256" key="5">
    <source>
        <dbReference type="ARBA" id="ARBA00022490"/>
    </source>
</evidence>
<feature type="active site" evidence="16">
    <location>
        <position position="226"/>
    </location>
</feature>
<keyword evidence="6" id="KW-0926">Vacuole</keyword>
<dbReference type="Proteomes" id="UP000306584">
    <property type="component" value="Unassembled WGS sequence"/>
</dbReference>
<name>A0A4S9K887_AURPU</name>
<dbReference type="PROSITE" id="PS00531">
    <property type="entry name" value="RNASE_T2_2"/>
    <property type="match status" value="1"/>
</dbReference>
<proteinExistence type="inferred from homology"/>
<keyword evidence="13" id="KW-0456">Lyase</keyword>
<evidence type="ECO:0000259" key="19">
    <source>
        <dbReference type="Pfam" id="PF25488"/>
    </source>
</evidence>
<dbReference type="InterPro" id="IPR001568">
    <property type="entry name" value="RNase_T2-like"/>
</dbReference>
<dbReference type="InterPro" id="IPR057328">
    <property type="entry name" value="RNaseT2L_C"/>
</dbReference>
<feature type="active site" evidence="16">
    <location>
        <position position="168"/>
    </location>
</feature>
<keyword evidence="12" id="KW-0325">Glycoprotein</keyword>
<dbReference type="InterPro" id="IPR036430">
    <property type="entry name" value="RNase_T2-like_sf"/>
</dbReference>
<dbReference type="PANTHER" id="PTHR11240">
    <property type="entry name" value="RIBONUCLEASE T2"/>
    <property type="match status" value="1"/>
</dbReference>
<evidence type="ECO:0000256" key="6">
    <source>
        <dbReference type="ARBA" id="ARBA00022554"/>
    </source>
</evidence>
<evidence type="ECO:0000256" key="1">
    <source>
        <dbReference type="ARBA" id="ARBA00004410"/>
    </source>
</evidence>
<dbReference type="GO" id="GO:0033897">
    <property type="term" value="F:ribonuclease T2 activity"/>
    <property type="evidence" value="ECO:0007669"/>
    <property type="project" value="UniProtKB-EC"/>
</dbReference>
<comment type="similarity">
    <text evidence="3 17">Belongs to the RNase T2 family.</text>
</comment>
<accession>A0A4S9K887</accession>
<dbReference type="GO" id="GO:0003723">
    <property type="term" value="F:RNA binding"/>
    <property type="evidence" value="ECO:0007669"/>
    <property type="project" value="InterPro"/>
</dbReference>
<feature type="domain" description="RNase T2-like C-terminal" evidence="19">
    <location>
        <begin position="376"/>
        <end position="493"/>
    </location>
</feature>
<evidence type="ECO:0000256" key="16">
    <source>
        <dbReference type="PIRSR" id="PIRSR633697-1"/>
    </source>
</evidence>
<keyword evidence="11" id="KW-1015">Disulfide bond</keyword>
<dbReference type="AlphaFoldDB" id="A0A4S9K887"/>
<protein>
    <recommendedName>
        <fullName evidence="15">Ribonuclease T2-like</fullName>
        <ecNumber evidence="4">4.6.1.19</ecNumber>
    </recommendedName>
</protein>
<dbReference type="FunFam" id="3.90.730.10:FF:000004">
    <property type="entry name" value="Ribonuclease T2-like"/>
    <property type="match status" value="1"/>
</dbReference>
<comment type="caution">
    <text evidence="20">The sequence shown here is derived from an EMBL/GenBank/DDBJ whole genome shotgun (WGS) entry which is preliminary data.</text>
</comment>
<evidence type="ECO:0000256" key="7">
    <source>
        <dbReference type="ARBA" id="ARBA00022722"/>
    </source>
</evidence>
<organism evidence="20 21">
    <name type="scientific">Aureobasidium pullulans</name>
    <name type="common">Black yeast</name>
    <name type="synonym">Pullularia pullulans</name>
    <dbReference type="NCBI Taxonomy" id="5580"/>
    <lineage>
        <taxon>Eukaryota</taxon>
        <taxon>Fungi</taxon>
        <taxon>Dikarya</taxon>
        <taxon>Ascomycota</taxon>
        <taxon>Pezizomycotina</taxon>
        <taxon>Dothideomycetes</taxon>
        <taxon>Dothideomycetidae</taxon>
        <taxon>Dothideales</taxon>
        <taxon>Saccotheciaceae</taxon>
        <taxon>Aureobasidium</taxon>
    </lineage>
</organism>
<evidence type="ECO:0000256" key="3">
    <source>
        <dbReference type="ARBA" id="ARBA00007469"/>
    </source>
</evidence>
<dbReference type="GO" id="GO:0005775">
    <property type="term" value="C:vacuolar lumen"/>
    <property type="evidence" value="ECO:0007669"/>
    <property type="project" value="UniProtKB-SubCell"/>
</dbReference>
<dbReference type="GO" id="GO:0016787">
    <property type="term" value="F:hydrolase activity"/>
    <property type="evidence" value="ECO:0007669"/>
    <property type="project" value="UniProtKB-KW"/>
</dbReference>
<keyword evidence="10" id="KW-0378">Hydrolase</keyword>
<dbReference type="EC" id="4.6.1.19" evidence="4"/>
<evidence type="ECO:0000256" key="4">
    <source>
        <dbReference type="ARBA" id="ARBA00012571"/>
    </source>
</evidence>
<keyword evidence="8" id="KW-0732">Signal</keyword>